<gene>
    <name evidence="1" type="ORF">L9F63_010725</name>
</gene>
<accession>A0AAD8AGG3</accession>
<name>A0AAD8AGG3_DIPPU</name>
<dbReference type="EMBL" id="JASPKZ010001204">
    <property type="protein sequence ID" value="KAJ9598596.1"/>
    <property type="molecule type" value="Genomic_DNA"/>
</dbReference>
<feature type="non-terminal residue" evidence="1">
    <location>
        <position position="1"/>
    </location>
</feature>
<dbReference type="Proteomes" id="UP001233999">
    <property type="component" value="Unassembled WGS sequence"/>
</dbReference>
<sequence>VSFPFIPRRGCTMDNETNFTVSHNNNRKITIRLAAHLKLMINFVLRSSIRNVSLASRYIPIFADISINKKAFLGFPRPAEELRNSVCCYT</sequence>
<evidence type="ECO:0000313" key="2">
    <source>
        <dbReference type="Proteomes" id="UP001233999"/>
    </source>
</evidence>
<dbReference type="AlphaFoldDB" id="A0AAD8AGG3"/>
<organism evidence="1 2">
    <name type="scientific">Diploptera punctata</name>
    <name type="common">Pacific beetle cockroach</name>
    <dbReference type="NCBI Taxonomy" id="6984"/>
    <lineage>
        <taxon>Eukaryota</taxon>
        <taxon>Metazoa</taxon>
        <taxon>Ecdysozoa</taxon>
        <taxon>Arthropoda</taxon>
        <taxon>Hexapoda</taxon>
        <taxon>Insecta</taxon>
        <taxon>Pterygota</taxon>
        <taxon>Neoptera</taxon>
        <taxon>Polyneoptera</taxon>
        <taxon>Dictyoptera</taxon>
        <taxon>Blattodea</taxon>
        <taxon>Blaberoidea</taxon>
        <taxon>Blaberidae</taxon>
        <taxon>Diplopterinae</taxon>
        <taxon>Diploptera</taxon>
    </lineage>
</organism>
<evidence type="ECO:0000313" key="1">
    <source>
        <dbReference type="EMBL" id="KAJ9598596.1"/>
    </source>
</evidence>
<feature type="non-terminal residue" evidence="1">
    <location>
        <position position="90"/>
    </location>
</feature>
<protein>
    <submittedName>
        <fullName evidence="1">Uncharacterized protein</fullName>
    </submittedName>
</protein>
<keyword evidence="2" id="KW-1185">Reference proteome</keyword>
<comment type="caution">
    <text evidence="1">The sequence shown here is derived from an EMBL/GenBank/DDBJ whole genome shotgun (WGS) entry which is preliminary data.</text>
</comment>
<reference evidence="1" key="1">
    <citation type="journal article" date="2023" name="IScience">
        <title>Live-bearing cockroach genome reveals convergent evolutionary mechanisms linked to viviparity in insects and beyond.</title>
        <authorList>
            <person name="Fouks B."/>
            <person name="Harrison M.C."/>
            <person name="Mikhailova A.A."/>
            <person name="Marchal E."/>
            <person name="English S."/>
            <person name="Carruthers M."/>
            <person name="Jennings E.C."/>
            <person name="Chiamaka E.L."/>
            <person name="Frigard R.A."/>
            <person name="Pippel M."/>
            <person name="Attardo G.M."/>
            <person name="Benoit J.B."/>
            <person name="Bornberg-Bauer E."/>
            <person name="Tobe S.S."/>
        </authorList>
    </citation>
    <scope>NUCLEOTIDE SEQUENCE</scope>
    <source>
        <strain evidence="1">Stay&amp;Tobe</strain>
    </source>
</reference>
<proteinExistence type="predicted"/>
<reference evidence="1" key="2">
    <citation type="submission" date="2023-05" db="EMBL/GenBank/DDBJ databases">
        <authorList>
            <person name="Fouks B."/>
        </authorList>
    </citation>
    <scope>NUCLEOTIDE SEQUENCE</scope>
    <source>
        <strain evidence="1">Stay&amp;Tobe</strain>
        <tissue evidence="1">Testes</tissue>
    </source>
</reference>